<evidence type="ECO:0008006" key="4">
    <source>
        <dbReference type="Google" id="ProtNLM"/>
    </source>
</evidence>
<dbReference type="AlphaFoldDB" id="F8FMA1"/>
<feature type="transmembrane region" description="Helical" evidence="1">
    <location>
        <begin position="166"/>
        <end position="187"/>
    </location>
</feature>
<dbReference type="PATRIC" id="fig|1036673.3.peg.243"/>
<organism evidence="2 3">
    <name type="scientific">Paenibacillus mucilaginosus (strain KNP414)</name>
    <dbReference type="NCBI Taxonomy" id="1036673"/>
    <lineage>
        <taxon>Bacteria</taxon>
        <taxon>Bacillati</taxon>
        <taxon>Bacillota</taxon>
        <taxon>Bacilli</taxon>
        <taxon>Bacillales</taxon>
        <taxon>Paenibacillaceae</taxon>
        <taxon>Paenibacillus</taxon>
    </lineage>
</organism>
<name>F8FMA1_PAEMK</name>
<dbReference type="EMBL" id="CP002869">
    <property type="protein sequence ID" value="AEI38909.1"/>
    <property type="molecule type" value="Genomic_DNA"/>
</dbReference>
<gene>
    <name evidence="2" type="ordered locus">KNP414_00284</name>
</gene>
<protein>
    <recommendedName>
        <fullName evidence="4">DUF2306 domain-containing protein</fullName>
    </recommendedName>
</protein>
<feature type="transmembrane region" description="Helical" evidence="1">
    <location>
        <begin position="42"/>
        <end position="63"/>
    </location>
</feature>
<dbReference type="HOGENOM" id="CLU_102900_0_0_9"/>
<keyword evidence="1" id="KW-1133">Transmembrane helix</keyword>
<feature type="transmembrane region" description="Helical" evidence="1">
    <location>
        <begin position="136"/>
        <end position="154"/>
    </location>
</feature>
<dbReference type="Proteomes" id="UP000006620">
    <property type="component" value="Chromosome"/>
</dbReference>
<reference evidence="3" key="1">
    <citation type="submission" date="2011-06" db="EMBL/GenBank/DDBJ databases">
        <title>Complete genome sequence of Paenibacillus mucilaginosus KNP414.</title>
        <authorList>
            <person name="Wang J."/>
            <person name="Hu S."/>
            <person name="Hu X."/>
            <person name="Zhang B."/>
            <person name="Dong D."/>
            <person name="Zhang S."/>
            <person name="Zhao K."/>
            <person name="Wu D."/>
        </authorList>
    </citation>
    <scope>NUCLEOTIDE SEQUENCE [LARGE SCALE GENOMIC DNA]</scope>
    <source>
        <strain evidence="3">KNP414</strain>
    </source>
</reference>
<feature type="transmembrane region" description="Helical" evidence="1">
    <location>
        <begin position="193"/>
        <end position="217"/>
    </location>
</feature>
<feature type="transmembrane region" description="Helical" evidence="1">
    <location>
        <begin position="12"/>
        <end position="30"/>
    </location>
</feature>
<dbReference type="RefSeq" id="WP_013914075.1">
    <property type="nucleotide sequence ID" value="NC_015690.1"/>
</dbReference>
<evidence type="ECO:0000313" key="2">
    <source>
        <dbReference type="EMBL" id="AEI38909.1"/>
    </source>
</evidence>
<feature type="transmembrane region" description="Helical" evidence="1">
    <location>
        <begin position="109"/>
        <end position="130"/>
    </location>
</feature>
<feature type="transmembrane region" description="Helical" evidence="1">
    <location>
        <begin position="75"/>
        <end position="97"/>
    </location>
</feature>
<keyword evidence="1" id="KW-0812">Transmembrane</keyword>
<dbReference type="KEGG" id="pms:KNP414_00284"/>
<keyword evidence="1" id="KW-0472">Membrane</keyword>
<accession>F8FMA1</accession>
<evidence type="ECO:0000256" key="1">
    <source>
        <dbReference type="SAM" id="Phobius"/>
    </source>
</evidence>
<evidence type="ECO:0000313" key="3">
    <source>
        <dbReference type="Proteomes" id="UP000006620"/>
    </source>
</evidence>
<sequence length="229" mass="26015">MAWLFDAFRLLHIAGGFLALFTFWIPLVTVKGGRTHNRSGWFYVYCMGFVALSALYMGVYRIFLDPSADESLIAFSWFLIFIAVLSSASAWYGLRVLRIKSRRAPHRGLRDLGFSLLLFLSGIAVCVYGFRIGFPLLQYFPLIGIVLGAQQLYYWRSVPKTRRHWILEHIGAMMGCCIATITAFTVFGAPRLLGVSSVSIILWFLPTIVMVPLIIAFSRHYRNKYNPPA</sequence>
<reference evidence="2 3" key="2">
    <citation type="journal article" date="2013" name="Genome Announc.">
        <title>Genome Sequence of Growth-Improving Paenibacillus mucilaginosus Strain KNP414.</title>
        <authorList>
            <person name="Lu J.J."/>
            <person name="Wang J.F."/>
            <person name="Hu X.F."/>
        </authorList>
    </citation>
    <scope>NUCLEOTIDE SEQUENCE [LARGE SCALE GENOMIC DNA]</scope>
    <source>
        <strain evidence="2 3">KNP414</strain>
    </source>
</reference>
<proteinExistence type="predicted"/>